<gene>
    <name evidence="2" type="ORF">P298_22515</name>
</gene>
<proteinExistence type="predicted"/>
<dbReference type="EMBL" id="AWRC01000076">
    <property type="protein sequence ID" value="OLV93176.1"/>
    <property type="molecule type" value="Genomic_DNA"/>
</dbReference>
<dbReference type="AlphaFoldDB" id="A0A3S5YEC4"/>
<organism evidence="2">
    <name type="scientific">Salmonella enterica subsp. arizonae serovar 18:z4,z23:- str. CVM N26626</name>
    <dbReference type="NCBI Taxonomy" id="1395119"/>
    <lineage>
        <taxon>Bacteria</taxon>
        <taxon>Pseudomonadati</taxon>
        <taxon>Pseudomonadota</taxon>
        <taxon>Gammaproteobacteria</taxon>
        <taxon>Enterobacterales</taxon>
        <taxon>Enterobacteriaceae</taxon>
        <taxon>Salmonella</taxon>
    </lineage>
</organism>
<comment type="caution">
    <text evidence="2">The sequence shown here is derived from an EMBL/GenBank/DDBJ whole genome shotgun (WGS) entry which is preliminary data.</text>
</comment>
<sequence>MKMFYHFNTDIIFFYPVLFVDFILVDCFFVKNVGNIFKL</sequence>
<feature type="transmembrane region" description="Helical" evidence="1">
    <location>
        <begin position="12"/>
        <end position="30"/>
    </location>
</feature>
<keyword evidence="1" id="KW-0472">Membrane</keyword>
<evidence type="ECO:0000313" key="2">
    <source>
        <dbReference type="EMBL" id="OLV93176.1"/>
    </source>
</evidence>
<name>A0A3S5YEC4_SALER</name>
<evidence type="ECO:0000256" key="1">
    <source>
        <dbReference type="SAM" id="Phobius"/>
    </source>
</evidence>
<accession>A0A3S5YEC4</accession>
<protein>
    <submittedName>
        <fullName evidence="2">Uncharacterized protein</fullName>
    </submittedName>
</protein>
<reference evidence="2" key="1">
    <citation type="submission" date="2013-09" db="EMBL/GenBank/DDBJ databases">
        <title>Salmonella enterica subsp. IIIa serovar 18:z4:z23:-.</title>
        <authorList>
            <person name="Chen Y."/>
            <person name="Li C."/>
            <person name="Mcdermott P."/>
            <person name="Zhao S."/>
        </authorList>
    </citation>
    <scope>NUCLEOTIDE SEQUENCE [LARGE SCALE GENOMIC DNA]</scope>
    <source>
        <strain evidence="2">N26626</strain>
    </source>
</reference>
<keyword evidence="1" id="KW-0812">Transmembrane</keyword>
<keyword evidence="1" id="KW-1133">Transmembrane helix</keyword>
<dbReference type="Proteomes" id="UP000868500">
    <property type="component" value="Unassembled WGS sequence"/>
</dbReference>